<accession>A0A0P1BL07</accession>
<proteinExistence type="predicted"/>
<sequence length="380" mass="42498">MSFAAKPSHAKKRRIDRMTVDEAVKGTLTLRLTQISATEPDPNKCIPLMEALPEAKAKGQKKKLQQGKTPKTQRRRREYTPIVGEGKKAYMMNLGYIMRDETLQRGWRTKDTRQQGVTNRTNVLRMLTFVRKYSDRWVSRFTHGRRYNTDKYVKTSFSGSGKRWEQVIAALPVAKWTTSAVSLQVGVSINGEMSSNLLLPSGLVDETVSFVWLSAVGDACLVTLTDYNVHVEVLPGEVVFLCQDVKFSTRRHPNEDYNYGRDFVLVVGLPDGFTDSTVESTKDPTLTKVLVVGLPDGFTDSTVESTKDPKLPDEGANAKAEEAKQASSFAKLTPRKRTGDPDPDELLEQGLLPENTAEEGGDEEEVDDEDEEEDLLTDDE</sequence>
<dbReference type="EMBL" id="CCYA01000391">
    <property type="protein sequence ID" value="CEH16716.1"/>
    <property type="molecule type" value="Genomic_DNA"/>
</dbReference>
<keyword evidence="3" id="KW-1185">Reference proteome</keyword>
<feature type="region of interest" description="Disordered" evidence="1">
    <location>
        <begin position="298"/>
        <end position="380"/>
    </location>
</feature>
<dbReference type="Proteomes" id="UP000054845">
    <property type="component" value="Unassembled WGS sequence"/>
</dbReference>
<feature type="compositionally biased region" description="Acidic residues" evidence="1">
    <location>
        <begin position="356"/>
        <end position="380"/>
    </location>
</feature>
<organism evidence="2 3">
    <name type="scientific">Ceraceosorus bombacis</name>
    <dbReference type="NCBI Taxonomy" id="401625"/>
    <lineage>
        <taxon>Eukaryota</taxon>
        <taxon>Fungi</taxon>
        <taxon>Dikarya</taxon>
        <taxon>Basidiomycota</taxon>
        <taxon>Ustilaginomycotina</taxon>
        <taxon>Exobasidiomycetes</taxon>
        <taxon>Ceraceosorales</taxon>
        <taxon>Ceraceosoraceae</taxon>
        <taxon>Ceraceosorus</taxon>
    </lineage>
</organism>
<evidence type="ECO:0000313" key="3">
    <source>
        <dbReference type="Proteomes" id="UP000054845"/>
    </source>
</evidence>
<dbReference type="AlphaFoldDB" id="A0A0P1BL07"/>
<protein>
    <submittedName>
        <fullName evidence="2">Uncharacterized protein</fullName>
    </submittedName>
</protein>
<name>A0A0P1BL07_9BASI</name>
<feature type="compositionally biased region" description="Basic residues" evidence="1">
    <location>
        <begin position="58"/>
        <end position="76"/>
    </location>
</feature>
<evidence type="ECO:0000313" key="2">
    <source>
        <dbReference type="EMBL" id="CEH16716.1"/>
    </source>
</evidence>
<feature type="region of interest" description="Disordered" evidence="1">
    <location>
        <begin position="55"/>
        <end position="76"/>
    </location>
</feature>
<evidence type="ECO:0000256" key="1">
    <source>
        <dbReference type="SAM" id="MobiDB-lite"/>
    </source>
</evidence>
<reference evidence="2 3" key="1">
    <citation type="submission" date="2014-09" db="EMBL/GenBank/DDBJ databases">
        <authorList>
            <person name="Magalhaes I.L.F."/>
            <person name="Oliveira U."/>
            <person name="Santos F.R."/>
            <person name="Vidigal T.H.D.A."/>
            <person name="Brescovit A.D."/>
            <person name="Santos A.J."/>
        </authorList>
    </citation>
    <scope>NUCLEOTIDE SEQUENCE [LARGE SCALE GENOMIC DNA]</scope>
</reference>